<dbReference type="Gene3D" id="3.40.50.2300">
    <property type="match status" value="2"/>
</dbReference>
<evidence type="ECO:0000313" key="2">
    <source>
        <dbReference type="EMBL" id="OQW88535.1"/>
    </source>
</evidence>
<gene>
    <name evidence="2" type="ORF">BWK72_09285</name>
</gene>
<protein>
    <submittedName>
        <fullName evidence="2">Urea ABC transporter substrate-binding protein</fullName>
    </submittedName>
</protein>
<dbReference type="Pfam" id="PF13433">
    <property type="entry name" value="Peripla_BP_5"/>
    <property type="match status" value="1"/>
</dbReference>
<dbReference type="SUPFAM" id="SSF53822">
    <property type="entry name" value="Periplasmic binding protein-like I"/>
    <property type="match status" value="1"/>
</dbReference>
<evidence type="ECO:0000256" key="1">
    <source>
        <dbReference type="SAM" id="Phobius"/>
    </source>
</evidence>
<keyword evidence="1" id="KW-0472">Membrane</keyword>
<dbReference type="InterPro" id="IPR028082">
    <property type="entry name" value="Peripla_BP_I"/>
</dbReference>
<evidence type="ECO:0000313" key="3">
    <source>
        <dbReference type="Proteomes" id="UP000192505"/>
    </source>
</evidence>
<comment type="caution">
    <text evidence="2">The sequence shown here is derived from an EMBL/GenBank/DDBJ whole genome shotgun (WGS) entry which is preliminary data.</text>
</comment>
<reference evidence="2 3" key="1">
    <citation type="submission" date="2017-01" db="EMBL/GenBank/DDBJ databases">
        <title>Novel large sulfur bacteria in the metagenomes of groundwater-fed chemosynthetic microbial mats in the Lake Huron basin.</title>
        <authorList>
            <person name="Sharrar A.M."/>
            <person name="Flood B.E."/>
            <person name="Bailey J.V."/>
            <person name="Jones D.S."/>
            <person name="Biddanda B."/>
            <person name="Ruberg S.A."/>
            <person name="Marcus D.N."/>
            <person name="Dick G.J."/>
        </authorList>
    </citation>
    <scope>NUCLEOTIDE SEQUENCE [LARGE SCALE GENOMIC DNA]</scope>
    <source>
        <strain evidence="2">A7</strain>
    </source>
</reference>
<dbReference type="PANTHER" id="PTHR47628:SF1">
    <property type="entry name" value="ALIPHATIC AMIDASE EXPRESSION-REGULATING PROTEIN"/>
    <property type="match status" value="1"/>
</dbReference>
<dbReference type="AlphaFoldDB" id="A0A1W9KVJ6"/>
<feature type="transmembrane region" description="Helical" evidence="1">
    <location>
        <begin position="12"/>
        <end position="37"/>
    </location>
</feature>
<dbReference type="EMBL" id="MTEI01000004">
    <property type="protein sequence ID" value="OQW88535.1"/>
    <property type="molecule type" value="Genomic_DNA"/>
</dbReference>
<keyword evidence="1" id="KW-0812">Transmembrane</keyword>
<dbReference type="InterPro" id="IPR017777">
    <property type="entry name" value="ABC_urea-bd_UrtA"/>
</dbReference>
<dbReference type="CDD" id="cd06355">
    <property type="entry name" value="PBP1_FmdD-like"/>
    <property type="match status" value="1"/>
</dbReference>
<sequence length="435" mass="47132">MTHFHPGQTRPAWLRQAQLAGVLLTLLILLAGALLWLPPKAPLPIRVGVVHALTGSMATSEQPLVDAVRLAVEELNAQGGLLGRPIELLVADSASNWGQAAAEAQRLISTEKVSVLFACWTSACRKAVKPVVEQHGHLMFYAVQYEGLEQSPNIIYTGAAPNQQVIPGAHWAMTNLGRRIYLVGSDYVFPRAANMLIKDVAASAAGVVLAEHYFPLGHSNFDALVQDMERLHPDVILNTLNGDSNLHFLKALKARTNTMPMVSFSLSESELHAMGPAVFHPYHYAVWSYFQNLATPANLRFVAAYRARYGADRVTSDPVEASYNNVMLWANAVRESSTADPLRVNQAMGRQSLAGPSGIVAVDAATRHVWRTVNIGVARPDGQFDPVQSATELVRPTPWPGYRSRSEWQALLAALLADAATASAVPHVVVTVAAP</sequence>
<name>A0A1W9KVJ6_9BURK</name>
<dbReference type="InterPro" id="IPR000709">
    <property type="entry name" value="Leu_Ile_Val-bd"/>
</dbReference>
<dbReference type="PANTHER" id="PTHR47628">
    <property type="match status" value="1"/>
</dbReference>
<proteinExistence type="predicted"/>
<dbReference type="PRINTS" id="PR00337">
    <property type="entry name" value="LEUILEVALBP"/>
</dbReference>
<dbReference type="GO" id="GO:0006865">
    <property type="term" value="P:amino acid transport"/>
    <property type="evidence" value="ECO:0007669"/>
    <property type="project" value="InterPro"/>
</dbReference>
<accession>A0A1W9KVJ6</accession>
<dbReference type="Proteomes" id="UP000192505">
    <property type="component" value="Unassembled WGS sequence"/>
</dbReference>
<keyword evidence="1" id="KW-1133">Transmembrane helix</keyword>
<organism evidence="2 3">
    <name type="scientific">Rhodoferax ferrireducens</name>
    <dbReference type="NCBI Taxonomy" id="192843"/>
    <lineage>
        <taxon>Bacteria</taxon>
        <taxon>Pseudomonadati</taxon>
        <taxon>Pseudomonadota</taxon>
        <taxon>Betaproteobacteria</taxon>
        <taxon>Burkholderiales</taxon>
        <taxon>Comamonadaceae</taxon>
        <taxon>Rhodoferax</taxon>
    </lineage>
</organism>